<dbReference type="SUPFAM" id="SSF53244">
    <property type="entry name" value="MurD-like peptide ligases, peptide-binding domain"/>
    <property type="match status" value="1"/>
</dbReference>
<keyword evidence="8 14" id="KW-0067">ATP-binding</keyword>
<dbReference type="SUPFAM" id="SSF53623">
    <property type="entry name" value="MurD-like peptide ligases, catalytic domain"/>
    <property type="match status" value="1"/>
</dbReference>
<evidence type="ECO:0000256" key="9">
    <source>
        <dbReference type="ARBA" id="ARBA00022960"/>
    </source>
</evidence>
<evidence type="ECO:0000256" key="12">
    <source>
        <dbReference type="ARBA" id="ARBA00023316"/>
    </source>
</evidence>
<feature type="binding site" evidence="14">
    <location>
        <begin position="119"/>
        <end position="125"/>
    </location>
    <ligand>
        <name>ATP</name>
        <dbReference type="ChEBI" id="CHEBI:30616"/>
    </ligand>
</feature>
<dbReference type="NCBIfam" id="TIGR01082">
    <property type="entry name" value="murC"/>
    <property type="match status" value="1"/>
</dbReference>
<evidence type="ECO:0000259" key="15">
    <source>
        <dbReference type="Pfam" id="PF01225"/>
    </source>
</evidence>
<dbReference type="RefSeq" id="WP_050355923.1">
    <property type="nucleotide sequence ID" value="NZ_LGSS01000012.1"/>
</dbReference>
<comment type="function">
    <text evidence="14">Cell wall formation.</text>
</comment>
<keyword evidence="9 14" id="KW-0133">Cell shape</keyword>
<dbReference type="InterPro" id="IPR004101">
    <property type="entry name" value="Mur_ligase_C"/>
</dbReference>
<evidence type="ECO:0000259" key="16">
    <source>
        <dbReference type="Pfam" id="PF02875"/>
    </source>
</evidence>
<dbReference type="InterPro" id="IPR005758">
    <property type="entry name" value="UDP-N-AcMur_Ala_ligase_MurC"/>
</dbReference>
<proteinExistence type="inferred from homology"/>
<evidence type="ECO:0000256" key="10">
    <source>
        <dbReference type="ARBA" id="ARBA00022984"/>
    </source>
</evidence>
<evidence type="ECO:0000313" key="19">
    <source>
        <dbReference type="Proteomes" id="UP000037267"/>
    </source>
</evidence>
<evidence type="ECO:0000256" key="5">
    <source>
        <dbReference type="ARBA" id="ARBA00022598"/>
    </source>
</evidence>
<dbReference type="UniPathway" id="UPA00219"/>
<dbReference type="Pfam" id="PF01225">
    <property type="entry name" value="Mur_ligase"/>
    <property type="match status" value="1"/>
</dbReference>
<dbReference type="PANTHER" id="PTHR43445:SF3">
    <property type="entry name" value="UDP-N-ACETYLMURAMATE--L-ALANINE LIGASE"/>
    <property type="match status" value="1"/>
</dbReference>
<evidence type="ECO:0000256" key="4">
    <source>
        <dbReference type="ARBA" id="ARBA00022490"/>
    </source>
</evidence>
<dbReference type="Gene3D" id="3.90.190.20">
    <property type="entry name" value="Mur ligase, C-terminal domain"/>
    <property type="match status" value="1"/>
</dbReference>
<dbReference type="HAMAP" id="MF_00046">
    <property type="entry name" value="MurC"/>
    <property type="match status" value="1"/>
</dbReference>
<evidence type="ECO:0000256" key="3">
    <source>
        <dbReference type="ARBA" id="ARBA00012211"/>
    </source>
</evidence>
<keyword evidence="11 14" id="KW-0131">Cell cycle</keyword>
<dbReference type="GO" id="GO:0051301">
    <property type="term" value="P:cell division"/>
    <property type="evidence" value="ECO:0007669"/>
    <property type="project" value="UniProtKB-KW"/>
</dbReference>
<evidence type="ECO:0000256" key="2">
    <source>
        <dbReference type="ARBA" id="ARBA00004752"/>
    </source>
</evidence>
<comment type="catalytic activity">
    <reaction evidence="13 14">
        <text>UDP-N-acetyl-alpha-D-muramate + L-alanine + ATP = UDP-N-acetyl-alpha-D-muramoyl-L-alanine + ADP + phosphate + H(+)</text>
        <dbReference type="Rhea" id="RHEA:23372"/>
        <dbReference type="ChEBI" id="CHEBI:15378"/>
        <dbReference type="ChEBI" id="CHEBI:30616"/>
        <dbReference type="ChEBI" id="CHEBI:43474"/>
        <dbReference type="ChEBI" id="CHEBI:57972"/>
        <dbReference type="ChEBI" id="CHEBI:70757"/>
        <dbReference type="ChEBI" id="CHEBI:83898"/>
        <dbReference type="ChEBI" id="CHEBI:456216"/>
        <dbReference type="EC" id="6.3.2.8"/>
    </reaction>
</comment>
<evidence type="ECO:0000313" key="18">
    <source>
        <dbReference type="EMBL" id="KNF07799.1"/>
    </source>
</evidence>
<keyword evidence="10 14" id="KW-0573">Peptidoglycan synthesis</keyword>
<dbReference type="InterPro" id="IPR000713">
    <property type="entry name" value="Mur_ligase_N"/>
</dbReference>
<dbReference type="Proteomes" id="UP000037267">
    <property type="component" value="Unassembled WGS sequence"/>
</dbReference>
<dbReference type="InterPro" id="IPR050061">
    <property type="entry name" value="MurCDEF_pg_biosynth"/>
</dbReference>
<name>A0A0L0W8C5_GOTPU</name>
<keyword evidence="6 14" id="KW-0132">Cell division</keyword>
<evidence type="ECO:0000256" key="6">
    <source>
        <dbReference type="ARBA" id="ARBA00022618"/>
    </source>
</evidence>
<reference evidence="19" key="1">
    <citation type="submission" date="2015-07" db="EMBL/GenBank/DDBJ databases">
        <title>Draft genome sequence of the purine-degrading Gottschalkia purinilyticum DSM 1384 (formerly Clostridium purinilyticum).</title>
        <authorList>
            <person name="Poehlein A."/>
            <person name="Schiel-Bengelsdorf B."/>
            <person name="Bengelsdorf F.R."/>
            <person name="Daniel R."/>
            <person name="Duerre P."/>
        </authorList>
    </citation>
    <scope>NUCLEOTIDE SEQUENCE [LARGE SCALE GENOMIC DNA]</scope>
    <source>
        <strain evidence="19">DSM 1384</strain>
    </source>
</reference>
<accession>A0A0L0W8C5</accession>
<keyword evidence="12 14" id="KW-0961">Cell wall biogenesis/degradation</keyword>
<evidence type="ECO:0000256" key="11">
    <source>
        <dbReference type="ARBA" id="ARBA00023306"/>
    </source>
</evidence>
<dbReference type="EMBL" id="LGSS01000012">
    <property type="protein sequence ID" value="KNF07799.1"/>
    <property type="molecule type" value="Genomic_DNA"/>
</dbReference>
<dbReference type="GO" id="GO:0008763">
    <property type="term" value="F:UDP-N-acetylmuramate-L-alanine ligase activity"/>
    <property type="evidence" value="ECO:0007669"/>
    <property type="project" value="UniProtKB-UniRule"/>
</dbReference>
<evidence type="ECO:0000256" key="13">
    <source>
        <dbReference type="ARBA" id="ARBA00047833"/>
    </source>
</evidence>
<organism evidence="18 19">
    <name type="scientific">Gottschalkia purinilytica</name>
    <name type="common">Clostridium purinilyticum</name>
    <dbReference type="NCBI Taxonomy" id="1503"/>
    <lineage>
        <taxon>Bacteria</taxon>
        <taxon>Bacillati</taxon>
        <taxon>Bacillota</taxon>
        <taxon>Tissierellia</taxon>
        <taxon>Tissierellales</taxon>
        <taxon>Gottschalkiaceae</taxon>
        <taxon>Gottschalkia</taxon>
    </lineage>
</organism>
<feature type="domain" description="Mur ligase central" evidence="17">
    <location>
        <begin position="117"/>
        <end position="296"/>
    </location>
</feature>
<evidence type="ECO:0000259" key="17">
    <source>
        <dbReference type="Pfam" id="PF08245"/>
    </source>
</evidence>
<dbReference type="Gene3D" id="3.40.50.720">
    <property type="entry name" value="NAD(P)-binding Rossmann-like Domain"/>
    <property type="match status" value="1"/>
</dbReference>
<dbReference type="Gene3D" id="3.40.1190.10">
    <property type="entry name" value="Mur-like, catalytic domain"/>
    <property type="match status" value="1"/>
</dbReference>
<dbReference type="PATRIC" id="fig|1503.3.peg.357"/>
<keyword evidence="4 14" id="KW-0963">Cytoplasm</keyword>
<dbReference type="OrthoDB" id="9804126at2"/>
<dbReference type="PANTHER" id="PTHR43445">
    <property type="entry name" value="UDP-N-ACETYLMURAMATE--L-ALANINE LIGASE-RELATED"/>
    <property type="match status" value="1"/>
</dbReference>
<sequence length="460" mass="51286">MISFDIYKNKFSSVHFIGIGGISMSGLAEILINEGYNVSGSDMKDSPLLDRLREKGAKIYIDHKKENIKNPDLVVYTDAISNDNPEYLEALDKGLTTVDRGSFLGQLMRKYENSIAVSGTHGKTTTTGMLSVILNESFLDPTILLGGQLDQIGGNVRIGKTKLLLTEACEYKGNILKFYPTIGIILNVEADHLDYYKDLDEIIDTFSKFVRQIPEEGYIVVNNDDKNTVKCLKNPSCNVVTFGINNDSDYKASDIRFDESGYSHFKLTINNNESYDVSLNVMGIHNIYNSLAAIAASHVSGVSINEVLSSIKNYTGTHRRLEDKGSFNNIRVIDDYAHHPTEIKATLSAVKELGLNNTWCIFQPHTYTRTKTLLKEFGESFFDANKVLISDIYAAREKDTGMIHSKDLVDLLKTNGIDALYFDSFDKIKSYIKENAKNGDLVLTMGAGDIHKVGEMLVNK</sequence>
<evidence type="ECO:0000256" key="8">
    <source>
        <dbReference type="ARBA" id="ARBA00022840"/>
    </source>
</evidence>
<keyword evidence="19" id="KW-1185">Reference proteome</keyword>
<keyword evidence="5 14" id="KW-0436">Ligase</keyword>
<comment type="caution">
    <text evidence="18">The sequence shown here is derived from an EMBL/GenBank/DDBJ whole genome shotgun (WGS) entry which is preliminary data.</text>
</comment>
<feature type="domain" description="Mur ligase N-terminal catalytic" evidence="15">
    <location>
        <begin position="14"/>
        <end position="111"/>
    </location>
</feature>
<dbReference type="AlphaFoldDB" id="A0A0L0W8C5"/>
<dbReference type="GO" id="GO:0009252">
    <property type="term" value="P:peptidoglycan biosynthetic process"/>
    <property type="evidence" value="ECO:0007669"/>
    <property type="project" value="UniProtKB-UniRule"/>
</dbReference>
<comment type="subcellular location">
    <subcellularLocation>
        <location evidence="1 14">Cytoplasm</location>
    </subcellularLocation>
</comment>
<evidence type="ECO:0000256" key="1">
    <source>
        <dbReference type="ARBA" id="ARBA00004496"/>
    </source>
</evidence>
<dbReference type="GO" id="GO:0005524">
    <property type="term" value="F:ATP binding"/>
    <property type="evidence" value="ECO:0007669"/>
    <property type="project" value="UniProtKB-UniRule"/>
</dbReference>
<dbReference type="InterPro" id="IPR036615">
    <property type="entry name" value="Mur_ligase_C_dom_sf"/>
</dbReference>
<dbReference type="STRING" id="1503.CLPU_12c00720"/>
<comment type="similarity">
    <text evidence="14">Belongs to the MurCDEF family.</text>
</comment>
<dbReference type="GO" id="GO:0008360">
    <property type="term" value="P:regulation of cell shape"/>
    <property type="evidence" value="ECO:0007669"/>
    <property type="project" value="UniProtKB-KW"/>
</dbReference>
<dbReference type="Pfam" id="PF02875">
    <property type="entry name" value="Mur_ligase_C"/>
    <property type="match status" value="1"/>
</dbReference>
<dbReference type="InterPro" id="IPR036565">
    <property type="entry name" value="Mur-like_cat_sf"/>
</dbReference>
<evidence type="ECO:0000256" key="7">
    <source>
        <dbReference type="ARBA" id="ARBA00022741"/>
    </source>
</evidence>
<evidence type="ECO:0000256" key="14">
    <source>
        <dbReference type="HAMAP-Rule" id="MF_00046"/>
    </source>
</evidence>
<keyword evidence="7 14" id="KW-0547">Nucleotide-binding</keyword>
<dbReference type="InterPro" id="IPR013221">
    <property type="entry name" value="Mur_ligase_cen"/>
</dbReference>
<protein>
    <recommendedName>
        <fullName evidence="3 14">UDP-N-acetylmuramate--L-alanine ligase</fullName>
        <ecNumber evidence="3 14">6.3.2.8</ecNumber>
    </recommendedName>
    <alternativeName>
        <fullName evidence="14">UDP-N-acetylmuramoyl-L-alanine synthetase</fullName>
    </alternativeName>
</protein>
<dbReference type="GO" id="GO:0005737">
    <property type="term" value="C:cytoplasm"/>
    <property type="evidence" value="ECO:0007669"/>
    <property type="project" value="UniProtKB-SubCell"/>
</dbReference>
<gene>
    <name evidence="14 18" type="primary">murC</name>
    <name evidence="18" type="ORF">CLPU_12c00720</name>
</gene>
<feature type="domain" description="Mur ligase C-terminal" evidence="16">
    <location>
        <begin position="319"/>
        <end position="448"/>
    </location>
</feature>
<comment type="pathway">
    <text evidence="2 14">Cell wall biogenesis; peptidoglycan biosynthesis.</text>
</comment>
<dbReference type="EC" id="6.3.2.8" evidence="3 14"/>
<dbReference type="SUPFAM" id="SSF51984">
    <property type="entry name" value="MurCD N-terminal domain"/>
    <property type="match status" value="1"/>
</dbReference>
<dbReference type="GO" id="GO:0071555">
    <property type="term" value="P:cell wall organization"/>
    <property type="evidence" value="ECO:0007669"/>
    <property type="project" value="UniProtKB-KW"/>
</dbReference>
<dbReference type="Pfam" id="PF08245">
    <property type="entry name" value="Mur_ligase_M"/>
    <property type="match status" value="1"/>
</dbReference>